<evidence type="ECO:0000256" key="3">
    <source>
        <dbReference type="ARBA" id="ARBA00022801"/>
    </source>
</evidence>
<proteinExistence type="inferred from homology"/>
<dbReference type="Gene3D" id="3.90.1720.10">
    <property type="entry name" value="endopeptidase domain like (from Nostoc punctiforme)"/>
    <property type="match status" value="1"/>
</dbReference>
<dbReference type="InterPro" id="IPR007053">
    <property type="entry name" value="LRAT_dom"/>
</dbReference>
<dbReference type="AlphaFoldDB" id="Q8T778"/>
<evidence type="ECO:0000259" key="5">
    <source>
        <dbReference type="PROSITE" id="PS51934"/>
    </source>
</evidence>
<dbReference type="EMBL" id="AF391288">
    <property type="protein sequence ID" value="AAM18866.1"/>
    <property type="molecule type" value="Genomic_DNA"/>
</dbReference>
<evidence type="ECO:0000256" key="2">
    <source>
        <dbReference type="ARBA" id="ARBA00022679"/>
    </source>
</evidence>
<accession>Q8T778</accession>
<dbReference type="PANTHER" id="PTHR13943:SF77">
    <property type="entry name" value="LRAT DOMAIN-CONTAINING PROTEIN"/>
    <property type="match status" value="1"/>
</dbReference>
<dbReference type="PROSITE" id="PS51934">
    <property type="entry name" value="LRAT"/>
    <property type="match status" value="1"/>
</dbReference>
<keyword evidence="4" id="KW-0443">Lipid metabolism</keyword>
<organism evidence="6">
    <name type="scientific">Branchiostoma floridae</name>
    <name type="common">Florida lancelet</name>
    <name type="synonym">Amphioxus</name>
    <dbReference type="NCBI Taxonomy" id="7739"/>
    <lineage>
        <taxon>Eukaryota</taxon>
        <taxon>Metazoa</taxon>
        <taxon>Chordata</taxon>
        <taxon>Cephalochordata</taxon>
        <taxon>Leptocardii</taxon>
        <taxon>Amphioxiformes</taxon>
        <taxon>Branchiostomatidae</taxon>
        <taxon>Branchiostoma</taxon>
    </lineage>
</organism>
<keyword evidence="2" id="KW-0808">Transferase</keyword>
<dbReference type="GO" id="GO:0006629">
    <property type="term" value="P:lipid metabolic process"/>
    <property type="evidence" value="ECO:0007669"/>
    <property type="project" value="UniProtKB-KW"/>
</dbReference>
<keyword evidence="3" id="KW-0378">Hydrolase</keyword>
<dbReference type="InterPro" id="IPR051496">
    <property type="entry name" value="H-rev107_PLA/AT"/>
</dbReference>
<reference evidence="6" key="1">
    <citation type="journal article" date="2002" name="Nat. Genet.">
        <title>Evidence of en bloc duplication in vertebrate genomes.</title>
        <authorList>
            <person name="Abi-Rached L."/>
            <person name="Gilles A."/>
            <person name="Shiina T."/>
            <person name="Pontarotti P."/>
            <person name="Inoko H."/>
        </authorList>
    </citation>
    <scope>NUCLEOTIDE SEQUENCE</scope>
</reference>
<evidence type="ECO:0000256" key="4">
    <source>
        <dbReference type="ARBA" id="ARBA00023098"/>
    </source>
</evidence>
<comment type="similarity">
    <text evidence="1">Belongs to the H-rev107 family.</text>
</comment>
<dbReference type="PANTHER" id="PTHR13943">
    <property type="entry name" value="HRAS-LIKE SUPPRESSOR - RELATED"/>
    <property type="match status" value="1"/>
</dbReference>
<dbReference type="GO" id="GO:0016787">
    <property type="term" value="F:hydrolase activity"/>
    <property type="evidence" value="ECO:0007669"/>
    <property type="project" value="UniProtKB-KW"/>
</dbReference>
<protein>
    <recommendedName>
        <fullName evidence="5">LRAT domain-containing protein</fullName>
    </recommendedName>
</protein>
<evidence type="ECO:0000313" key="6">
    <source>
        <dbReference type="EMBL" id="AAM18866.1"/>
    </source>
</evidence>
<name>Q8T778_BRAFL</name>
<sequence>MGGRWMFWHQLLEHCERGDLIEIDRTTYYHWCVYIGQGDVVHLTGLDDNTKPDSKPSLSSSASSASVLGETALVRRQHLREVARNDRCRVNNKWDTKHEPLEPDEIVAMAVSCVGQEMRYDVVGRNCEHFVTASRYGRSGGFSDQRAILIYRSTQSQCKRCRCINIVRKVEYVSYHLDEYPMFPYRVYTSQVTRTPYCRKSQLMGYPDVTMFAAVVDAMIWMPFSGDRKTAARCK</sequence>
<dbReference type="GO" id="GO:0016740">
    <property type="term" value="F:transferase activity"/>
    <property type="evidence" value="ECO:0007669"/>
    <property type="project" value="UniProtKB-KW"/>
</dbReference>
<feature type="domain" description="LRAT" evidence="5">
    <location>
        <begin position="20"/>
        <end position="143"/>
    </location>
</feature>
<evidence type="ECO:0000256" key="1">
    <source>
        <dbReference type="ARBA" id="ARBA00007824"/>
    </source>
</evidence>
<dbReference type="Pfam" id="PF04970">
    <property type="entry name" value="LRAT"/>
    <property type="match status" value="1"/>
</dbReference>